<feature type="transmembrane region" description="Helical" evidence="1">
    <location>
        <begin position="36"/>
        <end position="56"/>
    </location>
</feature>
<reference evidence="2" key="1">
    <citation type="submission" date="2020-09" db="EMBL/GenBank/DDBJ databases">
        <title>Bacillus faecalis sp. nov., a moderately halophilic bacterium isolated from cow faeces.</title>
        <authorList>
            <person name="Jiang L."/>
            <person name="Lee J."/>
        </authorList>
    </citation>
    <scope>NUCLEOTIDE SEQUENCE</scope>
    <source>
        <strain evidence="2">AGMB 02131</strain>
    </source>
</reference>
<comment type="caution">
    <text evidence="2">The sequence shown here is derived from an EMBL/GenBank/DDBJ whole genome shotgun (WGS) entry which is preliminary data.</text>
</comment>
<dbReference type="AlphaFoldDB" id="A0A927CTE0"/>
<dbReference type="Proteomes" id="UP000602076">
    <property type="component" value="Unassembled WGS sequence"/>
</dbReference>
<sequence length="98" mass="11457">MSDILFFFSSLGIWVFIGVFFILYRIKSRRSKNFIFFMLLNTVIFFVYSYLWFFHIAVDGISQVAGNLLYGIIALILIIIQTIICNVKGSSQRNNRNK</sequence>
<protein>
    <submittedName>
        <fullName evidence="2">Uncharacterized protein</fullName>
    </submittedName>
</protein>
<proteinExistence type="predicted"/>
<accession>A0A927CTE0</accession>
<keyword evidence="1" id="KW-0812">Transmembrane</keyword>
<evidence type="ECO:0000313" key="3">
    <source>
        <dbReference type="Proteomes" id="UP000602076"/>
    </source>
</evidence>
<keyword evidence="1" id="KW-1133">Transmembrane helix</keyword>
<evidence type="ECO:0000256" key="1">
    <source>
        <dbReference type="SAM" id="Phobius"/>
    </source>
</evidence>
<evidence type="ECO:0000313" key="2">
    <source>
        <dbReference type="EMBL" id="MBD3107523.1"/>
    </source>
</evidence>
<dbReference type="EMBL" id="JACXSI010000007">
    <property type="protein sequence ID" value="MBD3107523.1"/>
    <property type="molecule type" value="Genomic_DNA"/>
</dbReference>
<name>A0A927CTE0_9BACI</name>
<organism evidence="2 3">
    <name type="scientific">Peribacillus faecalis</name>
    <dbReference type="NCBI Taxonomy" id="2772559"/>
    <lineage>
        <taxon>Bacteria</taxon>
        <taxon>Bacillati</taxon>
        <taxon>Bacillota</taxon>
        <taxon>Bacilli</taxon>
        <taxon>Bacillales</taxon>
        <taxon>Bacillaceae</taxon>
        <taxon>Peribacillus</taxon>
    </lineage>
</organism>
<keyword evidence="1" id="KW-0472">Membrane</keyword>
<keyword evidence="3" id="KW-1185">Reference proteome</keyword>
<gene>
    <name evidence="2" type="ORF">IEO70_04020</name>
</gene>
<feature type="transmembrane region" description="Helical" evidence="1">
    <location>
        <begin position="68"/>
        <end position="87"/>
    </location>
</feature>
<dbReference type="RefSeq" id="WP_190997070.1">
    <property type="nucleotide sequence ID" value="NZ_JACXSI010000007.1"/>
</dbReference>
<feature type="transmembrane region" description="Helical" evidence="1">
    <location>
        <begin position="6"/>
        <end position="24"/>
    </location>
</feature>